<reference evidence="1 2" key="1">
    <citation type="journal article" date="2014" name="Genome Announc.">
        <title>Draft Genome Sequence of Gordonia alkanivorans Strain CGMCC6845, a Halotolerant Hydrocarbon-Degrading Bacterium.</title>
        <authorList>
            <person name="Wang X."/>
            <person name="Jin D."/>
            <person name="Zhou L."/>
            <person name="Wu L."/>
            <person name="An W."/>
            <person name="Zhao L."/>
        </authorList>
    </citation>
    <scope>NUCLEOTIDE SEQUENCE [LARGE SCALE GENOMIC DNA]</scope>
    <source>
        <strain evidence="1 2">CGMCC 6845</strain>
    </source>
</reference>
<protein>
    <recommendedName>
        <fullName evidence="3">Diacylglycerol O-acyltransferase</fullName>
    </recommendedName>
</protein>
<organism evidence="1 2">
    <name type="scientific">Gordonia alkanivorans CGMCC 6845</name>
    <dbReference type="NCBI Taxonomy" id="1423140"/>
    <lineage>
        <taxon>Bacteria</taxon>
        <taxon>Bacillati</taxon>
        <taxon>Actinomycetota</taxon>
        <taxon>Actinomycetes</taxon>
        <taxon>Mycobacteriales</taxon>
        <taxon>Gordoniaceae</taxon>
        <taxon>Gordonia</taxon>
    </lineage>
</organism>
<dbReference type="PATRIC" id="fig|1423140.3.peg.3489"/>
<sequence>MGSVLSLLLGPVDLPPLDAVRAALRRVATENPHARLDWRLDRATLRWIPGEPTDDMVTEGEPWPIGTDIGAVVDSMVAHADPDLPIQFVRFPRHLGMIVRHALSDGRSNGAIIEAVAAAASAGEYAPVASHPSGRAPMLSAAWATFGRDPQRLRAAFDDRPKRPAPREPGLPVTWSPSRRTLYGSLDGAVRDETVARVKKSAGKVSNFAVVAIALIRALQEAGVNVSPISNVVVDLRTYLDGEWINGNFLGALPIRIDEETTIAEVSRQIRSGMRSARPLAGALLSSARTGGRRRRPVTPTVTDPAAPVSVAFSDVGMRTNIPFSPGGEHLYASSSEPDGPHGLTIVALHTREASLVSASFHDNVIDPARVVAALKAFAQDFGRLVDGDGSS</sequence>
<accession>W9DB65</accession>
<evidence type="ECO:0000313" key="1">
    <source>
        <dbReference type="EMBL" id="ETA05584.1"/>
    </source>
</evidence>
<evidence type="ECO:0008006" key="3">
    <source>
        <dbReference type="Google" id="ProtNLM"/>
    </source>
</evidence>
<evidence type="ECO:0000313" key="2">
    <source>
        <dbReference type="Proteomes" id="UP000035035"/>
    </source>
</evidence>
<dbReference type="EMBL" id="AYXO01000045">
    <property type="protein sequence ID" value="ETA05584.1"/>
    <property type="molecule type" value="Genomic_DNA"/>
</dbReference>
<dbReference type="Gene3D" id="3.30.559.30">
    <property type="entry name" value="Nonribosomal peptide synthetase, condensation domain"/>
    <property type="match status" value="1"/>
</dbReference>
<dbReference type="HOGENOM" id="CLU_643661_0_0_11"/>
<dbReference type="AlphaFoldDB" id="W9DB65"/>
<keyword evidence="2" id="KW-1185">Reference proteome</keyword>
<comment type="caution">
    <text evidence="1">The sequence shown here is derived from an EMBL/GenBank/DDBJ whole genome shotgun (WGS) entry which is preliminary data.</text>
</comment>
<dbReference type="Proteomes" id="UP000035035">
    <property type="component" value="Unassembled WGS sequence"/>
</dbReference>
<gene>
    <name evidence="1" type="ORF">V525_17485</name>
</gene>
<proteinExistence type="predicted"/>
<name>W9DB65_9ACTN</name>